<dbReference type="InterPro" id="IPR016181">
    <property type="entry name" value="Acyl_CoA_acyltransferase"/>
</dbReference>
<dbReference type="GO" id="GO:0016747">
    <property type="term" value="F:acyltransferase activity, transferring groups other than amino-acyl groups"/>
    <property type="evidence" value="ECO:0007669"/>
    <property type="project" value="InterPro"/>
</dbReference>
<dbReference type="SUPFAM" id="SSF55729">
    <property type="entry name" value="Acyl-CoA N-acyltransferases (Nat)"/>
    <property type="match status" value="1"/>
</dbReference>
<protein>
    <recommendedName>
        <fullName evidence="1">N-acetyltransferase domain-containing protein</fullName>
    </recommendedName>
</protein>
<accession>A0A2T3YUH1</accession>
<feature type="domain" description="N-acetyltransferase" evidence="1">
    <location>
        <begin position="20"/>
        <end position="170"/>
    </location>
</feature>
<evidence type="ECO:0000259" key="1">
    <source>
        <dbReference type="PROSITE" id="PS51186"/>
    </source>
</evidence>
<dbReference type="EMBL" id="KZ679271">
    <property type="protein sequence ID" value="PTB36220.1"/>
    <property type="molecule type" value="Genomic_DNA"/>
</dbReference>
<reference evidence="2 3" key="1">
    <citation type="submission" date="2016-07" db="EMBL/GenBank/DDBJ databases">
        <title>Multiple horizontal gene transfer events from other fungi enriched the ability of initially mycotrophic Trichoderma (Ascomycota) to feed on dead plant biomass.</title>
        <authorList>
            <consortium name="DOE Joint Genome Institute"/>
            <person name="Aerts A."/>
            <person name="Atanasova L."/>
            <person name="Chenthamara K."/>
            <person name="Zhang J."/>
            <person name="Grujic M."/>
            <person name="Henrissat B."/>
            <person name="Kuo A."/>
            <person name="Salamov A."/>
            <person name="Lipzen A."/>
            <person name="Labutti K."/>
            <person name="Barry K."/>
            <person name="Miao Y."/>
            <person name="Rahimi M.J."/>
            <person name="Shen Q."/>
            <person name="Grigoriev I.V."/>
            <person name="Kubicek C.P."/>
            <person name="Druzhinina I.S."/>
        </authorList>
    </citation>
    <scope>NUCLEOTIDE SEQUENCE [LARGE SCALE GENOMIC DNA]</scope>
    <source>
        <strain evidence="2 3">CBS 433.97</strain>
    </source>
</reference>
<proteinExistence type="predicted"/>
<dbReference type="InterPro" id="IPR000182">
    <property type="entry name" value="GNAT_dom"/>
</dbReference>
<dbReference type="OrthoDB" id="2020070at2759"/>
<gene>
    <name evidence="2" type="ORF">M441DRAFT_151770</name>
</gene>
<dbReference type="STRING" id="1042311.A0A2T3YUH1"/>
<organism evidence="2 3">
    <name type="scientific">Trichoderma asperellum (strain ATCC 204424 / CBS 433.97 / NBRC 101777)</name>
    <dbReference type="NCBI Taxonomy" id="1042311"/>
    <lineage>
        <taxon>Eukaryota</taxon>
        <taxon>Fungi</taxon>
        <taxon>Dikarya</taxon>
        <taxon>Ascomycota</taxon>
        <taxon>Pezizomycotina</taxon>
        <taxon>Sordariomycetes</taxon>
        <taxon>Hypocreomycetidae</taxon>
        <taxon>Hypocreales</taxon>
        <taxon>Hypocreaceae</taxon>
        <taxon>Trichoderma</taxon>
    </lineage>
</organism>
<keyword evidence="3" id="KW-1185">Reference proteome</keyword>
<name>A0A2T3YUH1_TRIA4</name>
<dbReference type="Proteomes" id="UP000240493">
    <property type="component" value="Unassembled WGS sequence"/>
</dbReference>
<dbReference type="PANTHER" id="PTHR34815">
    <property type="entry name" value="LYSINE ACETYLTRANSFERASE"/>
    <property type="match status" value="1"/>
</dbReference>
<dbReference type="Pfam" id="PF22998">
    <property type="entry name" value="GNAT_LYC1-like"/>
    <property type="match status" value="1"/>
</dbReference>
<sequence length="365" mass="40559">MTQSLPTTTTVKGPNGLLNVVLGEATPEQRFPWCEIVTAAFAPSFPASAFEGHEEYLSQHPLTINQGTRFWCVSLAEDPKVLLAVAKTVRRRFLVRDSESVREEDGYCVGYVGTHPDYRRLGLASLLIKHIAGWLDGPADAAASMLYTSVGDFYVSQGWEMIPSMVSNLTHPSGEFQPGDRAGLPGTRLITDEEIPALSVRDVADLKESFDKLAVEPDEVHAAVLPSAEMVTWLHQWGDYLNNKLRGGEAPYAHGAICEAADTWIYWHYGFKHLAIDRVAGRGSPEVLAALLLDALEEARRWKFPKVVIWEPSPELIRAMNLISNKVGVEVETMTRPNSITSLRWRNSDKTKKTILHLNETYASC</sequence>
<dbReference type="Pfam" id="PF00583">
    <property type="entry name" value="Acetyltransf_1"/>
    <property type="match status" value="1"/>
</dbReference>
<dbReference type="PANTHER" id="PTHR34815:SF4">
    <property type="entry name" value="N-ACETYLTRANSFERASE DOMAIN-CONTAINING PROTEIN"/>
    <property type="match status" value="1"/>
</dbReference>
<dbReference type="InterPro" id="IPR053013">
    <property type="entry name" value="LAT"/>
</dbReference>
<dbReference type="Gene3D" id="3.40.630.30">
    <property type="match status" value="1"/>
</dbReference>
<dbReference type="AlphaFoldDB" id="A0A2T3YUH1"/>
<evidence type="ECO:0000313" key="2">
    <source>
        <dbReference type="EMBL" id="PTB36220.1"/>
    </source>
</evidence>
<evidence type="ECO:0000313" key="3">
    <source>
        <dbReference type="Proteomes" id="UP000240493"/>
    </source>
</evidence>
<dbReference type="InterPro" id="IPR055100">
    <property type="entry name" value="GNAT_LYC1-like"/>
</dbReference>
<dbReference type="PROSITE" id="PS51186">
    <property type="entry name" value="GNAT"/>
    <property type="match status" value="1"/>
</dbReference>
<dbReference type="CDD" id="cd04301">
    <property type="entry name" value="NAT_SF"/>
    <property type="match status" value="1"/>
</dbReference>